<dbReference type="GO" id="GO:0016746">
    <property type="term" value="F:acyltransferase activity"/>
    <property type="evidence" value="ECO:0007669"/>
    <property type="project" value="UniProtKB-KW"/>
</dbReference>
<dbReference type="RefSeq" id="WP_069399816.1">
    <property type="nucleotide sequence ID" value="NZ_JACKTB010000076.1"/>
</dbReference>
<dbReference type="AlphaFoldDB" id="A0A1E3SZZ0"/>
<dbReference type="GO" id="GO:0044550">
    <property type="term" value="P:secondary metabolite biosynthetic process"/>
    <property type="evidence" value="ECO:0007669"/>
    <property type="project" value="TreeGrafter"/>
</dbReference>
<protein>
    <recommendedName>
        <fullName evidence="3">3-oxoacyl-ACP synthase</fullName>
    </recommendedName>
</protein>
<proteinExistence type="predicted"/>
<organism evidence="1 2">
    <name type="scientific">Mycobacterium sherrisii</name>
    <dbReference type="NCBI Taxonomy" id="243061"/>
    <lineage>
        <taxon>Bacteria</taxon>
        <taxon>Bacillati</taxon>
        <taxon>Actinomycetota</taxon>
        <taxon>Actinomycetes</taxon>
        <taxon>Mycobacteriales</taxon>
        <taxon>Mycobacteriaceae</taxon>
        <taxon>Mycobacterium</taxon>
        <taxon>Mycobacterium simiae complex</taxon>
    </lineage>
</organism>
<dbReference type="OrthoDB" id="4705241at2"/>
<evidence type="ECO:0008006" key="3">
    <source>
        <dbReference type="Google" id="ProtNLM"/>
    </source>
</evidence>
<sequence length="332" mass="35755">MTSLQSVAVLRPNPRALVDGEVAPDCHWRAICEHPGSTPAEMAVQAGKAALAAADVGADQVHWLVHAGIGPQGSQGWPVHHHIQNGVVGCHGNALEMKQNCAGGLTSWLLAARLLDDAGYSLCTGADNWSWTDRFANSRTLGGEPLSDVSYAAVISHDAGFAKLLGSGTASYPAVADDWRVHEKFWENTNADDFHRAYVRATAARSLDSMRQSFRMFLCAIRAALADAKLSPQYITHFVPQGSDNGQPFRSLANLIGLPWSEELHQHNLDHGYLGVSTQADGLICLAQTGHLRADSIVLLLAVEYELSATAIVLRLKRPPRVCTDGMIQVIA</sequence>
<dbReference type="PANTHER" id="PTHR34069">
    <property type="entry name" value="3-OXOACYL-[ACYL-CARRIER-PROTEIN] SYNTHASE 3"/>
    <property type="match status" value="1"/>
</dbReference>
<evidence type="ECO:0000313" key="1">
    <source>
        <dbReference type="EMBL" id="ODR07711.1"/>
    </source>
</evidence>
<comment type="caution">
    <text evidence="1">The sequence shown here is derived from an EMBL/GenBank/DDBJ whole genome shotgun (WGS) entry which is preliminary data.</text>
</comment>
<gene>
    <name evidence="1" type="ORF">BHQ21_08250</name>
</gene>
<reference evidence="2" key="1">
    <citation type="submission" date="2016-09" db="EMBL/GenBank/DDBJ databases">
        <authorList>
            <person name="Greninger A.L."/>
            <person name="Jerome K.R."/>
            <person name="Mcnair B."/>
            <person name="Wallis C."/>
            <person name="Fang F."/>
        </authorList>
    </citation>
    <scope>NUCLEOTIDE SEQUENCE [LARGE SCALE GENOMIC DNA]</scope>
    <source>
        <strain evidence="2">BC1_M4</strain>
    </source>
</reference>
<dbReference type="InterPro" id="IPR016039">
    <property type="entry name" value="Thiolase-like"/>
</dbReference>
<dbReference type="Proteomes" id="UP000094224">
    <property type="component" value="Unassembled WGS sequence"/>
</dbReference>
<accession>A0A1E3SZZ0</accession>
<evidence type="ECO:0000313" key="2">
    <source>
        <dbReference type="Proteomes" id="UP000094224"/>
    </source>
</evidence>
<dbReference type="EMBL" id="MIHC01000011">
    <property type="protein sequence ID" value="ODR07711.1"/>
    <property type="molecule type" value="Genomic_DNA"/>
</dbReference>
<dbReference type="STRING" id="243061.AWC25_25340"/>
<dbReference type="PANTHER" id="PTHR34069:SF2">
    <property type="entry name" value="BETA-KETOACYL-[ACYL-CARRIER-PROTEIN] SYNTHASE III"/>
    <property type="match status" value="1"/>
</dbReference>
<dbReference type="Gene3D" id="3.40.47.10">
    <property type="match status" value="2"/>
</dbReference>
<keyword evidence="2" id="KW-1185">Reference proteome</keyword>
<dbReference type="SUPFAM" id="SSF53901">
    <property type="entry name" value="Thiolase-like"/>
    <property type="match status" value="1"/>
</dbReference>
<name>A0A1E3SZZ0_9MYCO</name>